<feature type="region of interest" description="Disordered" evidence="1">
    <location>
        <begin position="376"/>
        <end position="418"/>
    </location>
</feature>
<feature type="region of interest" description="Disordered" evidence="1">
    <location>
        <begin position="268"/>
        <end position="327"/>
    </location>
</feature>
<keyword evidence="3" id="KW-1185">Reference proteome</keyword>
<reference evidence="2 3" key="1">
    <citation type="submission" date="2014-06" db="EMBL/GenBank/DDBJ databases">
        <authorList>
            <person name="Swart Estienne"/>
        </authorList>
    </citation>
    <scope>NUCLEOTIDE SEQUENCE [LARGE SCALE GENOMIC DNA]</scope>
    <source>
        <strain evidence="2 3">130c</strain>
    </source>
</reference>
<name>A0A078B4Q3_STYLE</name>
<feature type="region of interest" description="Disordered" evidence="1">
    <location>
        <begin position="1156"/>
        <end position="1175"/>
    </location>
</feature>
<feature type="region of interest" description="Disordered" evidence="1">
    <location>
        <begin position="971"/>
        <end position="1011"/>
    </location>
</feature>
<evidence type="ECO:0000256" key="1">
    <source>
        <dbReference type="SAM" id="MobiDB-lite"/>
    </source>
</evidence>
<organism evidence="2 3">
    <name type="scientific">Stylonychia lemnae</name>
    <name type="common">Ciliate</name>
    <dbReference type="NCBI Taxonomy" id="5949"/>
    <lineage>
        <taxon>Eukaryota</taxon>
        <taxon>Sar</taxon>
        <taxon>Alveolata</taxon>
        <taxon>Ciliophora</taxon>
        <taxon>Intramacronucleata</taxon>
        <taxon>Spirotrichea</taxon>
        <taxon>Stichotrichia</taxon>
        <taxon>Sporadotrichida</taxon>
        <taxon>Oxytrichidae</taxon>
        <taxon>Stylonychinae</taxon>
        <taxon>Stylonychia</taxon>
    </lineage>
</organism>
<feature type="region of interest" description="Disordered" evidence="1">
    <location>
        <begin position="343"/>
        <end position="364"/>
    </location>
</feature>
<dbReference type="EMBL" id="CCKQ01016626">
    <property type="protein sequence ID" value="CDW88498.1"/>
    <property type="molecule type" value="Genomic_DNA"/>
</dbReference>
<feature type="compositionally biased region" description="Polar residues" evidence="1">
    <location>
        <begin position="382"/>
        <end position="391"/>
    </location>
</feature>
<evidence type="ECO:0000313" key="2">
    <source>
        <dbReference type="EMBL" id="CDW88498.1"/>
    </source>
</evidence>
<dbReference type="OrthoDB" id="299411at2759"/>
<feature type="region of interest" description="Disordered" evidence="1">
    <location>
        <begin position="704"/>
        <end position="731"/>
    </location>
</feature>
<feature type="compositionally biased region" description="Basic residues" evidence="1">
    <location>
        <begin position="352"/>
        <end position="363"/>
    </location>
</feature>
<gene>
    <name evidence="2" type="primary">Contig9144.g9786</name>
    <name evidence="2" type="ORF">STYLEM_17619</name>
</gene>
<dbReference type="Proteomes" id="UP000039865">
    <property type="component" value="Unassembled WGS sequence"/>
</dbReference>
<accession>A0A078B4Q3</accession>
<dbReference type="InParanoid" id="A0A078B4Q3"/>
<feature type="compositionally biased region" description="Basic and acidic residues" evidence="1">
    <location>
        <begin position="1165"/>
        <end position="1175"/>
    </location>
</feature>
<protein>
    <submittedName>
        <fullName evidence="2">Uncharacterized protein</fullName>
    </submittedName>
</protein>
<evidence type="ECO:0000313" key="3">
    <source>
        <dbReference type="Proteomes" id="UP000039865"/>
    </source>
</evidence>
<feature type="compositionally biased region" description="Low complexity" evidence="1">
    <location>
        <begin position="392"/>
        <end position="407"/>
    </location>
</feature>
<feature type="compositionally biased region" description="Basic and acidic residues" evidence="1">
    <location>
        <begin position="409"/>
        <end position="418"/>
    </location>
</feature>
<feature type="region of interest" description="Disordered" evidence="1">
    <location>
        <begin position="221"/>
        <end position="248"/>
    </location>
</feature>
<dbReference type="AlphaFoldDB" id="A0A078B4Q3"/>
<proteinExistence type="predicted"/>
<sequence>MQFYPIINIQSAAPLFEKLNQKNQNIAGGPSTLSASTDNNTNNNTNGGAVALYNEQLQKIYSVVINYNLAACYQRRGIFKESHEYISRSIESLRQLTIFQYSTTSTQGETTSHRYKQLLYLRYYAQIILQSCAIKSQLQDHDGALNSAYDGLTSCIKVFKRSLDLCESEILEKMNNKQSSSNKSGMGDVPIVNTQNKMEIESINSEYGVVAERRRTQISGQMLKPEIVLHKARSGKSMSSKKSPSSIDQHKYQNNILNANNHNQVFQSNASKSSAGSSKNSTPERNSRSDNKSVTSSQGRIKSKELRKHSLTSSVKFHLSESEDDQTSLERIHTFNLKIDHNKSQLSESKEAKKKSDKKKKTGQIKSLRTLLNLKVLKKETSQSTDNKGSETTSTSQLQTQLQSLSTRDNIKGQHNKEEQKITLKNQKMRQCYVEEQAKLRDSFMIDSYKILKSLIKNIENLMVYITGQRIQQSVFLKERDIIEEGLECNKDGLAYEITKQRMAKLFREFESMSQIEQLRKVERYKYVGRNMLGVRKFDDWINNLEIGNIMHLNPITTQELMQNIGKHHEFQKDPMLKKLVLLSVSLFSIATEMRMMVQFDDKDKDTKFQLQEASEIWHAQSVFFGAYYLPPNCPLVTHISNSYNKHYIVNKKPNQAAQQQQKQNPPLIFGQKKDSYQKNKTLQNFLMNQTTIQQVPPKINLNSTISNRDLSYNTGGGGSSSYENNTSDNQDHQVLNDQQKQRPIVSLASISPMQVIGLRNKKDKFKIQLKRSMNNSHKFQSESSVSPIRQENEEALAIENMKRQRYEKLSKYLQNKEKEQMRQQKANYQPNIDIIDTEQDHIINIGKMISDPQLKQNTQSNIVSQSNSNNNSSMNAQNINNIAINQINSINIFPQSSKQNKQPIELNIQGNQNLTNQQQKLALINNLLHDEMKKLIIPAPKQSNKHNAPMNKTQIQSSVHKQNNLNQLMSFGSQTRDGSNGTKKKIANPQQFNRPSTSKGESNKSKIIKKQQLLMKTQLTPNRAISRMNQPSINENLGLILSASGQSKNLYLPNQLRSQRIADSSQEKNFQPNIFTQTLDQGTNQAKVNNFLNENENQVHKIPLTAANSQGKYDSNFKEAQAQHQSAIQQKLSATAQFRNNNLQQYFEDWTREEATNSPALRLRKPDQQHNRKF</sequence>
<feature type="compositionally biased region" description="Low complexity" evidence="1">
    <location>
        <begin position="268"/>
        <end position="281"/>
    </location>
</feature>
<feature type="compositionally biased region" description="Polar residues" evidence="1">
    <location>
        <begin position="989"/>
        <end position="1001"/>
    </location>
</feature>
<feature type="compositionally biased region" description="Low complexity" evidence="1">
    <location>
        <begin position="235"/>
        <end position="246"/>
    </location>
</feature>
<feature type="compositionally biased region" description="Polar residues" evidence="1">
    <location>
        <begin position="971"/>
        <end position="982"/>
    </location>
</feature>